<gene>
    <name evidence="2" type="ORF">SAMN05216268_101220</name>
</gene>
<comment type="caution">
    <text evidence="2">The sequence shown here is derived from an EMBL/GenBank/DDBJ whole genome shotgun (WGS) entry which is preliminary data.</text>
</comment>
<evidence type="ECO:0000256" key="1">
    <source>
        <dbReference type="SAM" id="MobiDB-lite"/>
    </source>
</evidence>
<evidence type="ECO:0000313" key="2">
    <source>
        <dbReference type="EMBL" id="SHK75790.1"/>
    </source>
</evidence>
<feature type="compositionally biased region" description="Basic residues" evidence="1">
    <location>
        <begin position="198"/>
        <end position="228"/>
    </location>
</feature>
<dbReference type="Proteomes" id="UP000184388">
    <property type="component" value="Unassembled WGS sequence"/>
</dbReference>
<evidence type="ECO:0000313" key="3">
    <source>
        <dbReference type="Proteomes" id="UP000184388"/>
    </source>
</evidence>
<organism evidence="2 3">
    <name type="scientific">Streptomyces yunnanensis</name>
    <dbReference type="NCBI Taxonomy" id="156453"/>
    <lineage>
        <taxon>Bacteria</taxon>
        <taxon>Bacillati</taxon>
        <taxon>Actinomycetota</taxon>
        <taxon>Actinomycetes</taxon>
        <taxon>Kitasatosporales</taxon>
        <taxon>Streptomycetaceae</taxon>
        <taxon>Streptomyces</taxon>
    </lineage>
</organism>
<reference evidence="3" key="1">
    <citation type="submission" date="2016-11" db="EMBL/GenBank/DDBJ databases">
        <authorList>
            <person name="Jaros S."/>
            <person name="Januszkiewicz K."/>
            <person name="Wedrychowicz H."/>
        </authorList>
    </citation>
    <scope>NUCLEOTIDE SEQUENCE [LARGE SCALE GENOMIC DNA]</scope>
    <source>
        <strain evidence="3">CGMCC 4.3555</strain>
    </source>
</reference>
<name>A0A9X8MIQ0_9ACTN</name>
<accession>A0A9X8MIQ0</accession>
<feature type="region of interest" description="Disordered" evidence="1">
    <location>
        <begin position="198"/>
        <end position="229"/>
    </location>
</feature>
<feature type="compositionally biased region" description="Low complexity" evidence="1">
    <location>
        <begin position="72"/>
        <end position="83"/>
    </location>
</feature>
<feature type="region of interest" description="Disordered" evidence="1">
    <location>
        <begin position="1"/>
        <end position="83"/>
    </location>
</feature>
<protein>
    <submittedName>
        <fullName evidence="2">Uncharacterized protein</fullName>
    </submittedName>
</protein>
<sequence>MRRQYRSPFPRRSHRPDRPSRPLRPLLPRPPLGRPRAGGGENGTVCGSGNANGRGPEPRRSSAPTRRTMAPRRYGVSARGAAAVGRTGAPRDAWVRGRGVPAVVAVRPTRGRNRRTGTVRRRPGSTTRRVLAGRNAGGRRCMNGCRSGCSYGAVRPRRRWARWPWCSWWPWASRSSTSGRGARSRCVRRVSSVRFRRRAPAPARRLRRGRRRTPRPAVRRRVGRRAGRAGRWSWMSRGRSTDPGCTGCRRAPG</sequence>
<feature type="region of interest" description="Disordered" evidence="1">
    <location>
        <begin position="234"/>
        <end position="253"/>
    </location>
</feature>
<dbReference type="AlphaFoldDB" id="A0A9X8MIQ0"/>
<dbReference type="EMBL" id="FRBK01000001">
    <property type="protein sequence ID" value="SHK75790.1"/>
    <property type="molecule type" value="Genomic_DNA"/>
</dbReference>
<proteinExistence type="predicted"/>
<feature type="compositionally biased region" description="Basic residues" evidence="1">
    <location>
        <begin position="1"/>
        <end position="15"/>
    </location>
</feature>